<proteinExistence type="inferred from homology"/>
<dbReference type="GO" id="GO:0005764">
    <property type="term" value="C:lysosome"/>
    <property type="evidence" value="ECO:0007669"/>
    <property type="project" value="TreeGrafter"/>
</dbReference>
<evidence type="ECO:0008006" key="6">
    <source>
        <dbReference type="Google" id="ProtNLM"/>
    </source>
</evidence>
<dbReference type="GO" id="GO:0008333">
    <property type="term" value="P:endosome to lysosome transport"/>
    <property type="evidence" value="ECO:0007669"/>
    <property type="project" value="TreeGrafter"/>
</dbReference>
<feature type="non-terminal residue" evidence="4">
    <location>
        <position position="1"/>
    </location>
</feature>
<dbReference type="GO" id="GO:0090385">
    <property type="term" value="P:phagosome-lysosome fusion"/>
    <property type="evidence" value="ECO:0007669"/>
    <property type="project" value="TreeGrafter"/>
</dbReference>
<dbReference type="SUPFAM" id="SSF52540">
    <property type="entry name" value="P-loop containing nucleoside triphosphate hydrolases"/>
    <property type="match status" value="1"/>
</dbReference>
<sequence>LWDTAGTERFHSLGSVLYRAADCCVLVFDVTSEASFKALESWRKEFLLQADPRDPDSFPFLVIGNKTDLRSGSSEVISKRVEDWCSAHHLKYIETSAKEALNVEAAFREGVRLALKRLRSENQISDQFDQIQLTPDEDRGQRMCACG</sequence>
<keyword evidence="2" id="KW-0547">Nucleotide-binding</keyword>
<dbReference type="SMART" id="SM00174">
    <property type="entry name" value="RHO"/>
    <property type="match status" value="1"/>
</dbReference>
<dbReference type="PANTHER" id="PTHR47981:SF6">
    <property type="entry name" value="SI:DKEY-13A21.4"/>
    <property type="match status" value="1"/>
</dbReference>
<dbReference type="SMART" id="SM00173">
    <property type="entry name" value="RAS"/>
    <property type="match status" value="1"/>
</dbReference>
<dbReference type="PROSITE" id="PS51419">
    <property type="entry name" value="RAB"/>
    <property type="match status" value="1"/>
</dbReference>
<dbReference type="Proteomes" id="UP000287033">
    <property type="component" value="Unassembled WGS sequence"/>
</dbReference>
<dbReference type="GO" id="GO:0005525">
    <property type="term" value="F:GTP binding"/>
    <property type="evidence" value="ECO:0007669"/>
    <property type="project" value="UniProtKB-KW"/>
</dbReference>
<name>A0A401RJ90_CHIPU</name>
<evidence type="ECO:0000256" key="1">
    <source>
        <dbReference type="ARBA" id="ARBA00006270"/>
    </source>
</evidence>
<dbReference type="GO" id="GO:0045335">
    <property type="term" value="C:phagocytic vesicle"/>
    <property type="evidence" value="ECO:0007669"/>
    <property type="project" value="TreeGrafter"/>
</dbReference>
<dbReference type="EMBL" id="BEZZ01004387">
    <property type="protein sequence ID" value="GCC18228.1"/>
    <property type="molecule type" value="Genomic_DNA"/>
</dbReference>
<reference evidence="4 5" key="1">
    <citation type="journal article" date="2018" name="Nat. Ecol. Evol.">
        <title>Shark genomes provide insights into elasmobranch evolution and the origin of vertebrates.</title>
        <authorList>
            <person name="Hara Y"/>
            <person name="Yamaguchi K"/>
            <person name="Onimaru K"/>
            <person name="Kadota M"/>
            <person name="Koyanagi M"/>
            <person name="Keeley SD"/>
            <person name="Tatsumi K"/>
            <person name="Tanaka K"/>
            <person name="Motone F"/>
            <person name="Kageyama Y"/>
            <person name="Nozu R"/>
            <person name="Adachi N"/>
            <person name="Nishimura O"/>
            <person name="Nakagawa R"/>
            <person name="Tanegashima C"/>
            <person name="Kiyatake I"/>
            <person name="Matsumoto R"/>
            <person name="Murakumo K"/>
            <person name="Nishida K"/>
            <person name="Terakita A"/>
            <person name="Kuratani S"/>
            <person name="Sato K"/>
            <person name="Hyodo S Kuraku.S."/>
        </authorList>
    </citation>
    <scope>NUCLEOTIDE SEQUENCE [LARGE SCALE GENOMIC DNA]</scope>
</reference>
<comment type="caution">
    <text evidence="4">The sequence shown here is derived from an EMBL/GenBank/DDBJ whole genome shotgun (WGS) entry which is preliminary data.</text>
</comment>
<dbReference type="GO" id="GO:0003924">
    <property type="term" value="F:GTPase activity"/>
    <property type="evidence" value="ECO:0007669"/>
    <property type="project" value="InterPro"/>
</dbReference>
<dbReference type="Pfam" id="PF00071">
    <property type="entry name" value="Ras"/>
    <property type="match status" value="1"/>
</dbReference>
<comment type="similarity">
    <text evidence="1">Belongs to the small GTPase superfamily. Rab family.</text>
</comment>
<dbReference type="InterPro" id="IPR027417">
    <property type="entry name" value="P-loop_NTPase"/>
</dbReference>
<dbReference type="Gene3D" id="3.40.50.300">
    <property type="entry name" value="P-loop containing nucleotide triphosphate hydrolases"/>
    <property type="match status" value="1"/>
</dbReference>
<evidence type="ECO:0000256" key="2">
    <source>
        <dbReference type="ARBA" id="ARBA00022741"/>
    </source>
</evidence>
<dbReference type="PRINTS" id="PR00449">
    <property type="entry name" value="RASTRNSFRMNG"/>
</dbReference>
<keyword evidence="5" id="KW-1185">Reference proteome</keyword>
<dbReference type="PROSITE" id="PS51421">
    <property type="entry name" value="RAS"/>
    <property type="match status" value="1"/>
</dbReference>
<dbReference type="OMA" id="LEMWHTE"/>
<dbReference type="STRING" id="137246.A0A401RJ90"/>
<dbReference type="OrthoDB" id="1436450at2759"/>
<evidence type="ECO:0000313" key="4">
    <source>
        <dbReference type="EMBL" id="GCC18228.1"/>
    </source>
</evidence>
<organism evidence="4 5">
    <name type="scientific">Chiloscyllium punctatum</name>
    <name type="common">Brownbanded bambooshark</name>
    <name type="synonym">Hemiscyllium punctatum</name>
    <dbReference type="NCBI Taxonomy" id="137246"/>
    <lineage>
        <taxon>Eukaryota</taxon>
        <taxon>Metazoa</taxon>
        <taxon>Chordata</taxon>
        <taxon>Craniata</taxon>
        <taxon>Vertebrata</taxon>
        <taxon>Chondrichthyes</taxon>
        <taxon>Elasmobranchii</taxon>
        <taxon>Galeomorphii</taxon>
        <taxon>Galeoidea</taxon>
        <taxon>Orectolobiformes</taxon>
        <taxon>Hemiscylliidae</taxon>
        <taxon>Chiloscyllium</taxon>
    </lineage>
</organism>
<dbReference type="GO" id="GO:0005770">
    <property type="term" value="C:late endosome"/>
    <property type="evidence" value="ECO:0007669"/>
    <property type="project" value="TreeGrafter"/>
</dbReference>
<gene>
    <name evidence="4" type="ORF">chiPu_0021639</name>
</gene>
<dbReference type="PANTHER" id="PTHR47981">
    <property type="entry name" value="RAB FAMILY"/>
    <property type="match status" value="1"/>
</dbReference>
<dbReference type="SMART" id="SM00175">
    <property type="entry name" value="RAB"/>
    <property type="match status" value="1"/>
</dbReference>
<dbReference type="AlphaFoldDB" id="A0A401RJ90"/>
<evidence type="ECO:0000313" key="5">
    <source>
        <dbReference type="Proteomes" id="UP000287033"/>
    </source>
</evidence>
<protein>
    <recommendedName>
        <fullName evidence="6">Small monomeric GTPase</fullName>
    </recommendedName>
</protein>
<accession>A0A401RJ90</accession>
<evidence type="ECO:0000256" key="3">
    <source>
        <dbReference type="ARBA" id="ARBA00023134"/>
    </source>
</evidence>
<dbReference type="InterPro" id="IPR001806">
    <property type="entry name" value="Small_GTPase"/>
</dbReference>
<keyword evidence="3" id="KW-0342">GTP-binding</keyword>